<dbReference type="Pfam" id="PF13517">
    <property type="entry name" value="FG-GAP_3"/>
    <property type="match status" value="3"/>
</dbReference>
<reference evidence="4" key="1">
    <citation type="journal article" date="2019" name="Int. J. Syst. Evol. Microbiol.">
        <title>The Global Catalogue of Microorganisms (GCM) 10K type strain sequencing project: providing services to taxonomists for standard genome sequencing and annotation.</title>
        <authorList>
            <consortium name="The Broad Institute Genomics Platform"/>
            <consortium name="The Broad Institute Genome Sequencing Center for Infectious Disease"/>
            <person name="Wu L."/>
            <person name="Ma J."/>
        </authorList>
    </citation>
    <scope>NUCLEOTIDE SEQUENCE [LARGE SCALE GENOMIC DNA]</scope>
    <source>
        <strain evidence="4">CGMCC 1.15180</strain>
    </source>
</reference>
<proteinExistence type="predicted"/>
<dbReference type="PROSITE" id="PS51257">
    <property type="entry name" value="PROKAR_LIPOPROTEIN"/>
    <property type="match status" value="1"/>
</dbReference>
<dbReference type="SUPFAM" id="SSF69318">
    <property type="entry name" value="Integrin alpha N-terminal domain"/>
    <property type="match status" value="2"/>
</dbReference>
<dbReference type="PANTHER" id="PTHR16026">
    <property type="entry name" value="CARTILAGE ACIDIC PROTEIN 1"/>
    <property type="match status" value="1"/>
</dbReference>
<gene>
    <name evidence="3" type="ORF">ACFSKL_00260</name>
</gene>
<dbReference type="Proteomes" id="UP001597361">
    <property type="component" value="Unassembled WGS sequence"/>
</dbReference>
<dbReference type="InterPro" id="IPR027039">
    <property type="entry name" value="Crtac1"/>
</dbReference>
<keyword evidence="4" id="KW-1185">Reference proteome</keyword>
<dbReference type="InterPro" id="IPR011519">
    <property type="entry name" value="UnbV_ASPIC"/>
</dbReference>
<accession>A0ABW4VF17</accession>
<dbReference type="InterPro" id="IPR028994">
    <property type="entry name" value="Integrin_alpha_N"/>
</dbReference>
<comment type="caution">
    <text evidence="3">The sequence shown here is derived from an EMBL/GenBank/DDBJ whole genome shotgun (WGS) entry which is preliminary data.</text>
</comment>
<feature type="domain" description="ASPIC/UnbV" evidence="2">
    <location>
        <begin position="520"/>
        <end position="586"/>
    </location>
</feature>
<evidence type="ECO:0000259" key="2">
    <source>
        <dbReference type="Pfam" id="PF07593"/>
    </source>
</evidence>
<name>A0ABW4VF17_9BACT</name>
<dbReference type="Gene3D" id="2.130.10.130">
    <property type="entry name" value="Integrin alpha, N-terminal"/>
    <property type="match status" value="3"/>
</dbReference>
<evidence type="ECO:0000313" key="3">
    <source>
        <dbReference type="EMBL" id="MFD2033197.1"/>
    </source>
</evidence>
<dbReference type="Pfam" id="PF07593">
    <property type="entry name" value="UnbV_ASPIC"/>
    <property type="match status" value="1"/>
</dbReference>
<dbReference type="PANTHER" id="PTHR16026:SF0">
    <property type="entry name" value="CARTILAGE ACIDIC PROTEIN 1"/>
    <property type="match status" value="1"/>
</dbReference>
<evidence type="ECO:0000256" key="1">
    <source>
        <dbReference type="ARBA" id="ARBA00022729"/>
    </source>
</evidence>
<dbReference type="RefSeq" id="WP_376882208.1">
    <property type="nucleotide sequence ID" value="NZ_JBHUHR010000001.1"/>
</dbReference>
<organism evidence="3 4">
    <name type="scientific">Belliella marina</name>
    <dbReference type="NCBI Taxonomy" id="1644146"/>
    <lineage>
        <taxon>Bacteria</taxon>
        <taxon>Pseudomonadati</taxon>
        <taxon>Bacteroidota</taxon>
        <taxon>Cytophagia</taxon>
        <taxon>Cytophagales</taxon>
        <taxon>Cyclobacteriaceae</taxon>
        <taxon>Belliella</taxon>
    </lineage>
</organism>
<protein>
    <submittedName>
        <fullName evidence="3">VCBS repeat-containing protein</fullName>
    </submittedName>
</protein>
<keyword evidence="1" id="KW-0732">Signal</keyword>
<dbReference type="InterPro" id="IPR013517">
    <property type="entry name" value="FG-GAP"/>
</dbReference>
<dbReference type="EMBL" id="JBHUHR010000001">
    <property type="protein sequence ID" value="MFD2033197.1"/>
    <property type="molecule type" value="Genomic_DNA"/>
</dbReference>
<sequence length="1092" mass="121696">MNKYIVGLVLFGLLSCSNKEEEVKLFSLLPASQTGIDFRNELVSTEEMNILEYLYFYNGGGVAVGDVNNDGLVDIYFTSNQGENKLYLNKGDFRFEDITLAAGVTGDGGWSTGVTMADVNGDGLLDIYVCQVGDYKGLSGKNKLYINNGDLTFTEQGAEFGVDFVGFSTHALFFDYDQDGDLDLYLLNHSIKKPEVFTHADTKFSIQDEKGGDKLYKSMVSQGENRMVDTTEESGILSSSLGFGLGVGIGDVNGDGWLDIYVSNDFTEDDYLYINQADGTFKESLKDYISNTSRYSMGNDINDIDNDGLPDIFTTDMLPEDPEIWMKSIGEDKQEVYDIKKKFGYGDQYVRNHLQLNQGNQRFAEIGLLSNTFATDWSWSPLIFDMDNDGHKDIHITNGIVKRPNDLDFVQYSQSPNPNLTENEVQKRLIEMLPTMKLSNYAFRNEGDLGFGDMSRTWGLDQLSYSSGSAYADLNNDGALDLIVNNINDQAFIYQNNTSEITGNNFIQVDLKGDGNNEFGIGAEVTVYSGRGISHQLLSTSRGFQSGSSTTLTFGLGKRDKVDSLSVRWNATEREIFYGKEINERHTLEKGKGKSIVPDKIGKIEPYTLVELDIDWEHQENVEFDDMRREYLIPRKYSTEGPALAIGDVNNDGLEDFYLGGAKGQASALYLQQADGTFEPRENPIFEKLSPGEDVVAEFIDLNGNGYLDLYVGSGGNESPQGHFHNFDRVYLNDGKGNLHFSPNSLPPLGENTSSIALHDVNGDGAPDIFVTSAVVTGNYGAKPYSYLLINDGKGSFKDETVKYFGRDFQTGMLQKASWIDVDGDGKKELVMVGEWSPVLVFKQKNDLTFYPFPIGKNAAKAGLFNTVSSFGENGNQHLLLGNLGLNSKLKASSEKPLWLYHHDFDGNDQEDPLIFQYMGDRLVPFASRDDLMKQVPSVKKKHASYVDYAQIKHPGDLFDSKQLNDAAKYQVENLQSGLLKKNASSGYDFVPFPIEGQFAPIKDFFVWEKEGKTHILSVGGFYGFRNDLGRADAMPMACFIYENGQLKSEDLNLDFMKIRGEYRSLKPILIQGEIHILAVRNNGKPILLKVN</sequence>
<evidence type="ECO:0000313" key="4">
    <source>
        <dbReference type="Proteomes" id="UP001597361"/>
    </source>
</evidence>